<dbReference type="AlphaFoldDB" id="A0A1I1LPH7"/>
<evidence type="ECO:0000313" key="4">
    <source>
        <dbReference type="Proteomes" id="UP000199438"/>
    </source>
</evidence>
<keyword evidence="1 3" id="KW-0808">Transferase</keyword>
<accession>A0A1I1LPH7</accession>
<dbReference type="STRING" id="1334022.SAMN04487907_10894"/>
<dbReference type="Gene3D" id="3.40.50.150">
    <property type="entry name" value="Vaccinia Virus protein VP39"/>
    <property type="match status" value="1"/>
</dbReference>
<dbReference type="PANTHER" id="PTHR43861">
    <property type="entry name" value="TRANS-ACONITATE 2-METHYLTRANSFERASE-RELATED"/>
    <property type="match status" value="1"/>
</dbReference>
<reference evidence="4" key="1">
    <citation type="submission" date="2016-10" db="EMBL/GenBank/DDBJ databases">
        <authorList>
            <person name="Varghese N."/>
            <person name="Submissions S."/>
        </authorList>
    </citation>
    <scope>NUCLEOTIDE SEQUENCE [LARGE SCALE GENOMIC DNA]</scope>
    <source>
        <strain evidence="4">DSM 24499</strain>
    </source>
</reference>
<organism evidence="3 4">
    <name type="scientific">Zunongwangia mangrovi</name>
    <dbReference type="NCBI Taxonomy" id="1334022"/>
    <lineage>
        <taxon>Bacteria</taxon>
        <taxon>Pseudomonadati</taxon>
        <taxon>Bacteroidota</taxon>
        <taxon>Flavobacteriia</taxon>
        <taxon>Flavobacteriales</taxon>
        <taxon>Flavobacteriaceae</taxon>
        <taxon>Zunongwangia</taxon>
    </lineage>
</organism>
<dbReference type="OrthoDB" id="9804312at2"/>
<sequence>MENDWLQRWEDRFNKKDYAYGVEPNTFLAQQLQNFKTGKILFGAEGEGRNAVFAAKNGWDVAAFDISTAAKNKAQKLARSKQASIDYRVGNLPDLGFKSEQFDVIALIYAHFPADIRGKYHAFLAELLKPGGHIIFEGFGENHLKFRNENPNVGGPRDQETLFSKAEIQQDFKDFKVNFLEEKPIALNEGLYHNGTGSVLRFIGEKL</sequence>
<dbReference type="Proteomes" id="UP000199438">
    <property type="component" value="Unassembled WGS sequence"/>
</dbReference>
<dbReference type="PANTHER" id="PTHR43861:SF3">
    <property type="entry name" value="PUTATIVE (AFU_ORTHOLOGUE AFUA_2G14390)-RELATED"/>
    <property type="match status" value="1"/>
</dbReference>
<dbReference type="InterPro" id="IPR029063">
    <property type="entry name" value="SAM-dependent_MTases_sf"/>
</dbReference>
<dbReference type="SUPFAM" id="SSF53335">
    <property type="entry name" value="S-adenosyl-L-methionine-dependent methyltransferases"/>
    <property type="match status" value="1"/>
</dbReference>
<evidence type="ECO:0000313" key="3">
    <source>
        <dbReference type="EMBL" id="SFC74895.1"/>
    </source>
</evidence>
<feature type="domain" description="Methyltransferase" evidence="2">
    <location>
        <begin position="45"/>
        <end position="132"/>
    </location>
</feature>
<dbReference type="Pfam" id="PF13649">
    <property type="entry name" value="Methyltransf_25"/>
    <property type="match status" value="1"/>
</dbReference>
<name>A0A1I1LPH7_9FLAO</name>
<dbReference type="GO" id="GO:0032259">
    <property type="term" value="P:methylation"/>
    <property type="evidence" value="ECO:0007669"/>
    <property type="project" value="UniProtKB-KW"/>
</dbReference>
<dbReference type="GO" id="GO:0008168">
    <property type="term" value="F:methyltransferase activity"/>
    <property type="evidence" value="ECO:0007669"/>
    <property type="project" value="UniProtKB-KW"/>
</dbReference>
<keyword evidence="4" id="KW-1185">Reference proteome</keyword>
<dbReference type="EMBL" id="FOKV01000008">
    <property type="protein sequence ID" value="SFC74895.1"/>
    <property type="molecule type" value="Genomic_DNA"/>
</dbReference>
<dbReference type="CDD" id="cd02440">
    <property type="entry name" value="AdoMet_MTases"/>
    <property type="match status" value="1"/>
</dbReference>
<evidence type="ECO:0000256" key="1">
    <source>
        <dbReference type="ARBA" id="ARBA00022679"/>
    </source>
</evidence>
<dbReference type="RefSeq" id="WP_092544119.1">
    <property type="nucleotide sequence ID" value="NZ_FOKV01000008.1"/>
</dbReference>
<dbReference type="InterPro" id="IPR041698">
    <property type="entry name" value="Methyltransf_25"/>
</dbReference>
<evidence type="ECO:0000259" key="2">
    <source>
        <dbReference type="Pfam" id="PF13649"/>
    </source>
</evidence>
<proteinExistence type="predicted"/>
<protein>
    <submittedName>
        <fullName evidence="3">Methyltransferase domain-containing protein</fullName>
    </submittedName>
</protein>
<gene>
    <name evidence="3" type="ORF">SAMN04487907_10894</name>
</gene>
<keyword evidence="3" id="KW-0489">Methyltransferase</keyword>